<feature type="compositionally biased region" description="Basic and acidic residues" evidence="1">
    <location>
        <begin position="663"/>
        <end position="678"/>
    </location>
</feature>
<feature type="compositionally biased region" description="Basic and acidic residues" evidence="1">
    <location>
        <begin position="152"/>
        <end position="181"/>
    </location>
</feature>
<proteinExistence type="predicted"/>
<protein>
    <recommendedName>
        <fullName evidence="3">Zinc finger protein on ecdysone puffs</fullName>
    </recommendedName>
</protein>
<evidence type="ECO:0000313" key="2">
    <source>
        <dbReference type="EMBL" id="KAL0280181.1"/>
    </source>
</evidence>
<feature type="region of interest" description="Disordered" evidence="1">
    <location>
        <begin position="499"/>
        <end position="528"/>
    </location>
</feature>
<dbReference type="InterPro" id="IPR026811">
    <property type="entry name" value="CIZ1"/>
</dbReference>
<dbReference type="PANTHER" id="PTHR15491">
    <property type="match status" value="1"/>
</dbReference>
<feature type="compositionally biased region" description="Basic and acidic residues" evidence="1">
    <location>
        <begin position="310"/>
        <end position="335"/>
    </location>
</feature>
<feature type="compositionally biased region" description="Low complexity" evidence="1">
    <location>
        <begin position="1"/>
        <end position="52"/>
    </location>
</feature>
<feature type="compositionally biased region" description="Acidic residues" evidence="1">
    <location>
        <begin position="268"/>
        <end position="279"/>
    </location>
</feature>
<dbReference type="AlphaFoldDB" id="A0AAW2IEG1"/>
<sequence length="706" mass="81464">MDYYYSSSPSMSSRGRFPSRGTSYRGSGRGESSYRGSRGGYSSRGAYSSPRGRGSHYPKYETSSSKYQSETSKYSSHGRMDDSYRKAESSGYGSSRDHSHHRSDVDVGRKRMRSDSYSQPQGTGSRRSHEVDDYRSGGSRYANANSYTESRSYSDNRGEFKKPRVSDYKTKEDYRGRKEISRSSGQVSKTRSFRGRTVRGRGIVRRGGESFLARKRASLSVSRRSASELLSLRRAKILKLKRQRWRERAKLELAGLSPDDKKSRDKEDGDDDDEDDPDKCEEKWDDEKDDDKQADEKEKCKEDGEIDEKAEEKEKEKEKDKEKEKEKEKSKKGDDRIDFFGKPFMKLQCPQCSTKCITFKEYMQHLYRPTHMKAMHERSEQLKVTLAKMRIAQRAKQKKEDEEDVTNMNTRTTFCVICKLNYSHGKSAHQASEAHKKMRNFLLPYCKICHIALKSPMMYERHICTLEHLRRKHALDERLGKSKSSGGDYLDSYMVLDSVGSGDEAEDGKDEKDDESTKKEKEQKANEEDVDLGAEFVHKVEVLYCEVCRIYLPRFIDEKRAMKVHCWTKTHLRCYFRFGNDKLLERIKGKDGKKTSKENEHEKEEKADEEMKKALSQSGKDLENHEEGIEDEAGIDEKLWADVTDLLNQVEPEPKSDDEDEEGGRFDKFKSNEKKENGEVAQVNGDKEAEEAAQEKMTADTSMEVA</sequence>
<dbReference type="EMBL" id="JARGDH010000001">
    <property type="protein sequence ID" value="KAL0280181.1"/>
    <property type="molecule type" value="Genomic_DNA"/>
</dbReference>
<dbReference type="PANTHER" id="PTHR15491:SF18">
    <property type="entry name" value="CIZ1 ZINC FINGER PROTEIN, ISOFORM A"/>
    <property type="match status" value="1"/>
</dbReference>
<comment type="caution">
    <text evidence="2">The sequence shown here is derived from an EMBL/GenBank/DDBJ whole genome shotgun (WGS) entry which is preliminary data.</text>
</comment>
<feature type="region of interest" description="Disordered" evidence="1">
    <location>
        <begin position="589"/>
        <end position="706"/>
    </location>
</feature>
<feature type="compositionally biased region" description="Basic and acidic residues" evidence="1">
    <location>
        <begin position="258"/>
        <end position="267"/>
    </location>
</feature>
<feature type="compositionally biased region" description="Basic and acidic residues" evidence="1">
    <location>
        <begin position="509"/>
        <end position="527"/>
    </location>
</feature>
<gene>
    <name evidence="2" type="ORF">PYX00_001553</name>
</gene>
<evidence type="ECO:0008006" key="3">
    <source>
        <dbReference type="Google" id="ProtNLM"/>
    </source>
</evidence>
<name>A0AAW2IEG1_9NEOP</name>
<feature type="region of interest" description="Disordered" evidence="1">
    <location>
        <begin position="256"/>
        <end position="335"/>
    </location>
</feature>
<reference evidence="2" key="1">
    <citation type="journal article" date="2024" name="Gigascience">
        <title>Chromosome-level genome of the poultry shaft louse Menopon gallinae provides insight into the host-switching and adaptive evolution of parasitic lice.</title>
        <authorList>
            <person name="Xu Y."/>
            <person name="Ma L."/>
            <person name="Liu S."/>
            <person name="Liang Y."/>
            <person name="Liu Q."/>
            <person name="He Z."/>
            <person name="Tian L."/>
            <person name="Duan Y."/>
            <person name="Cai W."/>
            <person name="Li H."/>
            <person name="Song F."/>
        </authorList>
    </citation>
    <scope>NUCLEOTIDE SEQUENCE</scope>
    <source>
        <strain evidence="2">Cailab_2023a</strain>
    </source>
</reference>
<organism evidence="2">
    <name type="scientific">Menopon gallinae</name>
    <name type="common">poultry shaft louse</name>
    <dbReference type="NCBI Taxonomy" id="328185"/>
    <lineage>
        <taxon>Eukaryota</taxon>
        <taxon>Metazoa</taxon>
        <taxon>Ecdysozoa</taxon>
        <taxon>Arthropoda</taxon>
        <taxon>Hexapoda</taxon>
        <taxon>Insecta</taxon>
        <taxon>Pterygota</taxon>
        <taxon>Neoptera</taxon>
        <taxon>Paraneoptera</taxon>
        <taxon>Psocodea</taxon>
        <taxon>Troctomorpha</taxon>
        <taxon>Phthiraptera</taxon>
        <taxon>Amblycera</taxon>
        <taxon>Menoponidae</taxon>
        <taxon>Menopon</taxon>
    </lineage>
</organism>
<accession>A0AAW2IEG1</accession>
<feature type="compositionally biased region" description="Basic and acidic residues" evidence="1">
    <location>
        <begin position="589"/>
        <end position="613"/>
    </location>
</feature>
<feature type="compositionally biased region" description="Polar residues" evidence="1">
    <location>
        <begin position="115"/>
        <end position="125"/>
    </location>
</feature>
<feature type="compositionally biased region" description="Polar residues" evidence="1">
    <location>
        <begin position="61"/>
        <end position="75"/>
    </location>
</feature>
<feature type="compositionally biased region" description="Polar residues" evidence="1">
    <location>
        <begin position="142"/>
        <end position="151"/>
    </location>
</feature>
<feature type="compositionally biased region" description="Basic and acidic residues" evidence="1">
    <location>
        <begin position="78"/>
        <end position="88"/>
    </location>
</feature>
<feature type="compositionally biased region" description="Basic residues" evidence="1">
    <location>
        <begin position="191"/>
        <end position="204"/>
    </location>
</feature>
<feature type="region of interest" description="Disordered" evidence="1">
    <location>
        <begin position="1"/>
        <end position="226"/>
    </location>
</feature>
<evidence type="ECO:0000256" key="1">
    <source>
        <dbReference type="SAM" id="MobiDB-lite"/>
    </source>
</evidence>
<feature type="compositionally biased region" description="Basic and acidic residues" evidence="1">
    <location>
        <begin position="280"/>
        <end position="303"/>
    </location>
</feature>